<evidence type="ECO:0000313" key="1">
    <source>
        <dbReference type="EMBL" id="RCU47901.1"/>
    </source>
</evidence>
<sequence>MVDEESAETTAYIAGLLDTRGSLSVSAQQHQQTRHGFGIHTDFRVRINREIVMAFFDDWCIQNGIYSTVRETDAGNFIVSISRRDDIARICEIIGPYSLALAPDMELFLDGIYPLLEDDEHETAEGIVEIVKMAEQLSSWTENRDYDSKTLKEELGV</sequence>
<dbReference type="RefSeq" id="WP_114449460.1">
    <property type="nucleotide sequence ID" value="NZ_QPHM01000001.1"/>
</dbReference>
<gene>
    <name evidence="1" type="ORF">DU504_11725</name>
</gene>
<dbReference type="InterPro" id="IPR027434">
    <property type="entry name" value="Homing_endonucl"/>
</dbReference>
<evidence type="ECO:0000313" key="2">
    <source>
        <dbReference type="Proteomes" id="UP000252189"/>
    </source>
</evidence>
<dbReference type="AlphaFoldDB" id="A0A368NEN1"/>
<dbReference type="EMBL" id="QPHM01000001">
    <property type="protein sequence ID" value="RCU47901.1"/>
    <property type="molecule type" value="Genomic_DNA"/>
</dbReference>
<reference evidence="1 2" key="1">
    <citation type="submission" date="2018-07" db="EMBL/GenBank/DDBJ databases">
        <title>Genome sequences of Haloplanus salinus JCM 18368T.</title>
        <authorList>
            <person name="Kim Y.B."/>
            <person name="Roh S.W."/>
        </authorList>
    </citation>
    <scope>NUCLEOTIDE SEQUENCE [LARGE SCALE GENOMIC DNA]</scope>
    <source>
        <strain evidence="1 2">JCM 18368</strain>
    </source>
</reference>
<protein>
    <recommendedName>
        <fullName evidence="3">Homing endonuclease LAGLIDADG domain-containing protein</fullName>
    </recommendedName>
</protein>
<dbReference type="SUPFAM" id="SSF55608">
    <property type="entry name" value="Homing endonucleases"/>
    <property type="match status" value="1"/>
</dbReference>
<proteinExistence type="predicted"/>
<evidence type="ECO:0008006" key="3">
    <source>
        <dbReference type="Google" id="ProtNLM"/>
    </source>
</evidence>
<organism evidence="1 2">
    <name type="scientific">Haloplanus salinus</name>
    <dbReference type="NCBI Taxonomy" id="1126245"/>
    <lineage>
        <taxon>Archaea</taxon>
        <taxon>Methanobacteriati</taxon>
        <taxon>Methanobacteriota</taxon>
        <taxon>Stenosarchaea group</taxon>
        <taxon>Halobacteria</taxon>
        <taxon>Halobacteriales</taxon>
        <taxon>Haloferacaceae</taxon>
        <taxon>Haloplanus</taxon>
    </lineage>
</organism>
<keyword evidence="2" id="KW-1185">Reference proteome</keyword>
<dbReference type="Proteomes" id="UP000252189">
    <property type="component" value="Unassembled WGS sequence"/>
</dbReference>
<accession>A0A368NEN1</accession>
<dbReference type="Gene3D" id="3.10.28.10">
    <property type="entry name" value="Homing endonucleases"/>
    <property type="match status" value="1"/>
</dbReference>
<comment type="caution">
    <text evidence="1">The sequence shown here is derived from an EMBL/GenBank/DDBJ whole genome shotgun (WGS) entry which is preliminary data.</text>
</comment>
<name>A0A368NEN1_9EURY</name>